<feature type="transmembrane region" description="Helical" evidence="1">
    <location>
        <begin position="96"/>
        <end position="115"/>
    </location>
</feature>
<keyword evidence="1" id="KW-0812">Transmembrane</keyword>
<name>A0A2M8QEL2_9CHLR</name>
<evidence type="ECO:0000256" key="1">
    <source>
        <dbReference type="SAM" id="Phobius"/>
    </source>
</evidence>
<sequence length="145" mass="14548">MASNTLSPSTPSRTSFGTTAKAAALGAGIAIAGNLALLLIANILSIPLTVMAGPPGPDAPIMSLGPLPVIVSSALPALAGAFIYRVLTKISARGRRIFIAVAVAVFLLSLLPIFAQPLTPAGMAILALMHLVAAAGITWALVSRA</sequence>
<protein>
    <submittedName>
        <fullName evidence="2">Uncharacterized protein</fullName>
    </submittedName>
</protein>
<keyword evidence="1" id="KW-0472">Membrane</keyword>
<dbReference type="EMBL" id="PGTN01000020">
    <property type="protein sequence ID" value="PJF48241.1"/>
    <property type="molecule type" value="Genomic_DNA"/>
</dbReference>
<gene>
    <name evidence="2" type="ORF">CUN48_04615</name>
</gene>
<dbReference type="Proteomes" id="UP000230790">
    <property type="component" value="Unassembled WGS sequence"/>
</dbReference>
<reference evidence="2 3" key="1">
    <citation type="submission" date="2017-11" db="EMBL/GenBank/DDBJ databases">
        <title>Evolution of Phototrophy in the Chloroflexi Phylum Driven by Horizontal Gene Transfer.</title>
        <authorList>
            <person name="Ward L.M."/>
            <person name="Hemp J."/>
            <person name="Shih P.M."/>
            <person name="Mcglynn S.E."/>
            <person name="Fischer W."/>
        </authorList>
    </citation>
    <scope>NUCLEOTIDE SEQUENCE [LARGE SCALE GENOMIC DNA]</scope>
    <source>
        <strain evidence="2">JP3_7</strain>
    </source>
</reference>
<dbReference type="InterPro" id="IPR045713">
    <property type="entry name" value="DUF6069"/>
</dbReference>
<dbReference type="AlphaFoldDB" id="A0A2M8QEL2"/>
<feature type="transmembrane region" description="Helical" evidence="1">
    <location>
        <begin position="22"/>
        <end position="44"/>
    </location>
</feature>
<keyword evidence="1" id="KW-1133">Transmembrane helix</keyword>
<proteinExistence type="predicted"/>
<evidence type="ECO:0000313" key="2">
    <source>
        <dbReference type="EMBL" id="PJF48241.1"/>
    </source>
</evidence>
<accession>A0A2M8QEL2</accession>
<feature type="transmembrane region" description="Helical" evidence="1">
    <location>
        <begin position="64"/>
        <end position="84"/>
    </location>
</feature>
<organism evidence="2 3">
    <name type="scientific">Candidatus Thermofonsia Clade 3 bacterium</name>
    <dbReference type="NCBI Taxonomy" id="2364212"/>
    <lineage>
        <taxon>Bacteria</taxon>
        <taxon>Bacillati</taxon>
        <taxon>Chloroflexota</taxon>
        <taxon>Candidatus Thermofontia</taxon>
        <taxon>Candidatus Thermofonsia Clade 3</taxon>
    </lineage>
</organism>
<dbReference type="Pfam" id="PF19545">
    <property type="entry name" value="DUF6069"/>
    <property type="match status" value="1"/>
</dbReference>
<feature type="transmembrane region" description="Helical" evidence="1">
    <location>
        <begin position="121"/>
        <end position="142"/>
    </location>
</feature>
<evidence type="ECO:0000313" key="3">
    <source>
        <dbReference type="Proteomes" id="UP000230790"/>
    </source>
</evidence>
<comment type="caution">
    <text evidence="2">The sequence shown here is derived from an EMBL/GenBank/DDBJ whole genome shotgun (WGS) entry which is preliminary data.</text>
</comment>